<evidence type="ECO:0000256" key="4">
    <source>
        <dbReference type="ARBA" id="ARBA00023163"/>
    </source>
</evidence>
<dbReference type="GO" id="GO:0003677">
    <property type="term" value="F:DNA binding"/>
    <property type="evidence" value="ECO:0007669"/>
    <property type="project" value="UniProtKB-UniRule"/>
</dbReference>
<evidence type="ECO:0000313" key="8">
    <source>
        <dbReference type="Proteomes" id="UP000005149"/>
    </source>
</evidence>
<dbReference type="PANTHER" id="PTHR43479:SF11">
    <property type="entry name" value="ACREF_ENVCD OPERON REPRESSOR-RELATED"/>
    <property type="match status" value="1"/>
</dbReference>
<evidence type="ECO:0000256" key="1">
    <source>
        <dbReference type="ARBA" id="ARBA00022491"/>
    </source>
</evidence>
<dbReference type="PANTHER" id="PTHR43479">
    <property type="entry name" value="ACREF/ENVCD OPERON REPRESSOR-RELATED"/>
    <property type="match status" value="1"/>
</dbReference>
<dbReference type="SUPFAM" id="SSF48498">
    <property type="entry name" value="Tetracyclin repressor-like, C-terminal domain"/>
    <property type="match status" value="1"/>
</dbReference>
<evidence type="ECO:0000256" key="5">
    <source>
        <dbReference type="PROSITE-ProRule" id="PRU00335"/>
    </source>
</evidence>
<keyword evidence="8" id="KW-1185">Reference proteome</keyword>
<keyword evidence="1" id="KW-0678">Repressor</keyword>
<evidence type="ECO:0000256" key="2">
    <source>
        <dbReference type="ARBA" id="ARBA00023015"/>
    </source>
</evidence>
<comment type="caution">
    <text evidence="7">The sequence shown here is derived from an EMBL/GenBank/DDBJ whole genome shotgun (WGS) entry which is preliminary data.</text>
</comment>
<proteinExistence type="predicted"/>
<dbReference type="AlphaFoldDB" id="K1JC35"/>
<dbReference type="EMBL" id="AGWR01000016">
    <property type="protein sequence ID" value="EKB27761.1"/>
    <property type="molecule type" value="Genomic_DNA"/>
</dbReference>
<keyword evidence="3 5" id="KW-0238">DNA-binding</keyword>
<dbReference type="InterPro" id="IPR001647">
    <property type="entry name" value="HTH_TetR"/>
</dbReference>
<dbReference type="PROSITE" id="PS50977">
    <property type="entry name" value="HTH_TETR_2"/>
    <property type="match status" value="1"/>
</dbReference>
<dbReference type="InterPro" id="IPR009057">
    <property type="entry name" value="Homeodomain-like_sf"/>
</dbReference>
<dbReference type="HOGENOM" id="CLU_069356_12_3_6"/>
<dbReference type="PRINTS" id="PR00455">
    <property type="entry name" value="HTHTETR"/>
</dbReference>
<keyword evidence="4" id="KW-0804">Transcription</keyword>
<dbReference type="SUPFAM" id="SSF46689">
    <property type="entry name" value="Homeodomain-like"/>
    <property type="match status" value="1"/>
</dbReference>
<dbReference type="InterPro" id="IPR023772">
    <property type="entry name" value="DNA-bd_HTH_TetR-type_CS"/>
</dbReference>
<dbReference type="PROSITE" id="PS01081">
    <property type="entry name" value="HTH_TETR_1"/>
    <property type="match status" value="1"/>
</dbReference>
<organism evidence="7 8">
    <name type="scientific">Aeromonas dhakensis</name>
    <dbReference type="NCBI Taxonomy" id="196024"/>
    <lineage>
        <taxon>Bacteria</taxon>
        <taxon>Pseudomonadati</taxon>
        <taxon>Pseudomonadota</taxon>
        <taxon>Gammaproteobacteria</taxon>
        <taxon>Aeromonadales</taxon>
        <taxon>Aeromonadaceae</taxon>
        <taxon>Aeromonas</taxon>
    </lineage>
</organism>
<accession>K1JC35</accession>
<dbReference type="InterPro" id="IPR013572">
    <property type="entry name" value="Tscrpt_reg_MAATS_C"/>
</dbReference>
<dbReference type="PATRIC" id="fig|1073377.4.peg.2100"/>
<protein>
    <recommendedName>
        <fullName evidence="6">HTH tetR-type domain-containing protein</fullName>
    </recommendedName>
</protein>
<reference evidence="7 8" key="1">
    <citation type="submission" date="2012-06" db="EMBL/GenBank/DDBJ databases">
        <title>The Genome Sequence of Aeromonas hydrophila SSU.</title>
        <authorList>
            <consortium name="The Broad Institute Genome Sequencing Platform"/>
            <person name="Earl A."/>
            <person name="Ward D."/>
            <person name="Feldgarden M."/>
            <person name="Gevers D."/>
            <person name="Chopra A."/>
            <person name="Walker B."/>
            <person name="Young S.K."/>
            <person name="Zeng Q."/>
            <person name="Gargeya S."/>
            <person name="Fitzgerald M."/>
            <person name="Haas B."/>
            <person name="Abouelleil A."/>
            <person name="Alvarado L."/>
            <person name="Arachchi H.M."/>
            <person name="Berlin A.M."/>
            <person name="Chapman S.B."/>
            <person name="Goldberg J."/>
            <person name="Griggs A."/>
            <person name="Gujja S."/>
            <person name="Hansen M."/>
            <person name="Howarth C."/>
            <person name="Imamovic A."/>
            <person name="Larimer J."/>
            <person name="McCowan C."/>
            <person name="Montmayeur A."/>
            <person name="Murphy C."/>
            <person name="Neiman D."/>
            <person name="Pearson M."/>
            <person name="Priest M."/>
            <person name="Roberts A."/>
            <person name="Saif S."/>
            <person name="Shea T."/>
            <person name="Sisk P."/>
            <person name="Sykes S."/>
            <person name="Wortman J."/>
            <person name="Nusbaum C."/>
            <person name="Birren B."/>
        </authorList>
    </citation>
    <scope>NUCLEOTIDE SEQUENCE [LARGE SCALE GENOMIC DNA]</scope>
    <source>
        <strain evidence="7 8">SSU</strain>
    </source>
</reference>
<gene>
    <name evidence="7" type="ORF">HMPREF1171_02052</name>
</gene>
<feature type="DNA-binding region" description="H-T-H motif" evidence="5">
    <location>
        <begin position="48"/>
        <end position="67"/>
    </location>
</feature>
<dbReference type="Gene3D" id="1.10.357.10">
    <property type="entry name" value="Tetracycline Repressor, domain 2"/>
    <property type="match status" value="1"/>
</dbReference>
<name>K1JC35_9GAMM</name>
<evidence type="ECO:0000313" key="7">
    <source>
        <dbReference type="EMBL" id="EKB27761.1"/>
    </source>
</evidence>
<dbReference type="Proteomes" id="UP000005149">
    <property type="component" value="Unassembled WGS sequence"/>
</dbReference>
<dbReference type="InterPro" id="IPR050624">
    <property type="entry name" value="HTH-type_Tx_Regulator"/>
</dbReference>
<evidence type="ECO:0000256" key="3">
    <source>
        <dbReference type="ARBA" id="ARBA00023125"/>
    </source>
</evidence>
<keyword evidence="2" id="KW-0805">Transcription regulation</keyword>
<evidence type="ECO:0000259" key="6">
    <source>
        <dbReference type="PROSITE" id="PS50977"/>
    </source>
</evidence>
<dbReference type="Pfam" id="PF08361">
    <property type="entry name" value="TetR_C_2"/>
    <property type="match status" value="1"/>
</dbReference>
<sequence>MYVSDFFYFYKVRREMARRTKEEAQQTRCHIMSTALDLFCSQGLAKTSLTDIARAAELTRGAIYWHFKNKEELFVSLWEELCQPLSHQLDACVSEQEPDPLGKLRSFLKGVIIKISTEPAHQQMFTILFNLESLEGEAISLREHMRSQSNNFFRDLEITLGNAVRLGQLPQELDLQRAATLLHCTLDGYIINWLHFPDRIDLRQEADFVLDNLFALIAQSGGPATRRT</sequence>
<dbReference type="Pfam" id="PF00440">
    <property type="entry name" value="TetR_N"/>
    <property type="match status" value="1"/>
</dbReference>
<feature type="domain" description="HTH tetR-type" evidence="6">
    <location>
        <begin position="25"/>
        <end position="85"/>
    </location>
</feature>
<dbReference type="InterPro" id="IPR036271">
    <property type="entry name" value="Tet_transcr_reg_TetR-rel_C_sf"/>
</dbReference>